<evidence type="ECO:0000256" key="1">
    <source>
        <dbReference type="ARBA" id="ARBA00022741"/>
    </source>
</evidence>
<keyword evidence="5" id="KW-0479">Metal-binding</keyword>
<dbReference type="Gene3D" id="3.40.50.300">
    <property type="entry name" value="P-loop containing nucleotide triphosphate hydrolases"/>
    <property type="match status" value="1"/>
</dbReference>
<accession>A0A9P6NR77</accession>
<dbReference type="PROSITE" id="PS51882">
    <property type="entry name" value="G_ALPHA"/>
    <property type="match status" value="1"/>
</dbReference>
<dbReference type="GO" id="GO:0046872">
    <property type="term" value="F:metal ion binding"/>
    <property type="evidence" value="ECO:0007669"/>
    <property type="project" value="UniProtKB-KW"/>
</dbReference>
<dbReference type="GO" id="GO:0005525">
    <property type="term" value="F:GTP binding"/>
    <property type="evidence" value="ECO:0007669"/>
    <property type="project" value="UniProtKB-KW"/>
</dbReference>
<dbReference type="InterPro" id="IPR001019">
    <property type="entry name" value="Gprotein_alpha_su"/>
</dbReference>
<comment type="caution">
    <text evidence="6">The sequence shown here is derived from an EMBL/GenBank/DDBJ whole genome shotgun (WGS) entry which is preliminary data.</text>
</comment>
<feature type="binding site" evidence="4">
    <location>
        <begin position="127"/>
        <end position="130"/>
    </location>
    <ligand>
        <name>GTP</name>
        <dbReference type="ChEBI" id="CHEBI:37565"/>
    </ligand>
</feature>
<keyword evidence="3" id="KW-0807">Transducer</keyword>
<evidence type="ECO:0000256" key="5">
    <source>
        <dbReference type="PIRSR" id="PIRSR601019-2"/>
    </source>
</evidence>
<dbReference type="SMART" id="SM00275">
    <property type="entry name" value="G_alpha"/>
    <property type="match status" value="1"/>
</dbReference>
<sequence length="197" mass="22280">MISIVISSYLLSILENVERIAQPDYVPSADDIMHIRIGTIGMVEHVMNVGSMRWRVCDPAGIKGQRKHWLPYFDDASAVIFVCAISSFNQALKEDGETNRMEDALRLFESIAQNKLLAKVDLIIFLNKCDILSKKLKQGNVRLSTYFPDFEGKNDVRNVTGYFAERFSASNVAFPNRQVYVHPTTAISRSAMRATTR</sequence>
<dbReference type="SUPFAM" id="SSF47895">
    <property type="entry name" value="Transducin (alpha subunit), insertion domain"/>
    <property type="match status" value="1"/>
</dbReference>
<dbReference type="GO" id="GO:0005834">
    <property type="term" value="C:heterotrimeric G-protein complex"/>
    <property type="evidence" value="ECO:0007669"/>
    <property type="project" value="TreeGrafter"/>
</dbReference>
<dbReference type="InterPro" id="IPR027417">
    <property type="entry name" value="P-loop_NTPase"/>
</dbReference>
<dbReference type="GO" id="GO:0007188">
    <property type="term" value="P:adenylate cyclase-modulating G protein-coupled receptor signaling pathway"/>
    <property type="evidence" value="ECO:0007669"/>
    <property type="project" value="TreeGrafter"/>
</dbReference>
<evidence type="ECO:0000256" key="2">
    <source>
        <dbReference type="ARBA" id="ARBA00023134"/>
    </source>
</evidence>
<reference evidence="6" key="1">
    <citation type="submission" date="2013-11" db="EMBL/GenBank/DDBJ databases">
        <title>Genome sequence of the fusiform rust pathogen reveals effectors for host alternation and coevolution with pine.</title>
        <authorList>
            <consortium name="DOE Joint Genome Institute"/>
            <person name="Smith K."/>
            <person name="Pendleton A."/>
            <person name="Kubisiak T."/>
            <person name="Anderson C."/>
            <person name="Salamov A."/>
            <person name="Aerts A."/>
            <person name="Riley R."/>
            <person name="Clum A."/>
            <person name="Lindquist E."/>
            <person name="Ence D."/>
            <person name="Campbell M."/>
            <person name="Kronenberg Z."/>
            <person name="Feau N."/>
            <person name="Dhillon B."/>
            <person name="Hamelin R."/>
            <person name="Burleigh J."/>
            <person name="Smith J."/>
            <person name="Yandell M."/>
            <person name="Nelson C."/>
            <person name="Grigoriev I."/>
            <person name="Davis J."/>
        </authorList>
    </citation>
    <scope>NUCLEOTIDE SEQUENCE</scope>
    <source>
        <strain evidence="6">G11</strain>
    </source>
</reference>
<dbReference type="SUPFAM" id="SSF52540">
    <property type="entry name" value="P-loop containing nucleoside triphosphate hydrolases"/>
    <property type="match status" value="1"/>
</dbReference>
<keyword evidence="1 4" id="KW-0547">Nucleotide-binding</keyword>
<keyword evidence="7" id="KW-1185">Reference proteome</keyword>
<dbReference type="GO" id="GO:0005737">
    <property type="term" value="C:cytoplasm"/>
    <property type="evidence" value="ECO:0007669"/>
    <property type="project" value="TreeGrafter"/>
</dbReference>
<keyword evidence="2 4" id="KW-0342">GTP-binding</keyword>
<feature type="binding site" evidence="5">
    <location>
        <position position="39"/>
    </location>
    <ligand>
        <name>Mg(2+)</name>
        <dbReference type="ChEBI" id="CHEBI:18420"/>
    </ligand>
</feature>
<dbReference type="GO" id="GO:0003924">
    <property type="term" value="F:GTPase activity"/>
    <property type="evidence" value="ECO:0007669"/>
    <property type="project" value="InterPro"/>
</dbReference>
<protein>
    <submittedName>
        <fullName evidence="6">Uncharacterized protein</fullName>
    </submittedName>
</protein>
<dbReference type="Gene3D" id="1.10.400.10">
    <property type="entry name" value="GI Alpha 1, domain 2-like"/>
    <property type="match status" value="1"/>
</dbReference>
<gene>
    <name evidence="6" type="ORF">CROQUDRAFT_35902</name>
</gene>
<organism evidence="6 7">
    <name type="scientific">Cronartium quercuum f. sp. fusiforme G11</name>
    <dbReference type="NCBI Taxonomy" id="708437"/>
    <lineage>
        <taxon>Eukaryota</taxon>
        <taxon>Fungi</taxon>
        <taxon>Dikarya</taxon>
        <taxon>Basidiomycota</taxon>
        <taxon>Pucciniomycotina</taxon>
        <taxon>Pucciniomycetes</taxon>
        <taxon>Pucciniales</taxon>
        <taxon>Coleosporiaceae</taxon>
        <taxon>Cronartium</taxon>
    </lineage>
</organism>
<dbReference type="PANTHER" id="PTHR10218">
    <property type="entry name" value="GTP-BINDING PROTEIN ALPHA SUBUNIT"/>
    <property type="match status" value="1"/>
</dbReference>
<evidence type="ECO:0000256" key="3">
    <source>
        <dbReference type="ARBA" id="ARBA00023224"/>
    </source>
</evidence>
<dbReference type="OrthoDB" id="5817230at2759"/>
<dbReference type="PANTHER" id="PTHR10218:SF360">
    <property type="entry name" value="GUANINE NUCLEOTIDE-BINDING PROTEIN SUBUNIT ALPHA HOMOLOG"/>
    <property type="match status" value="1"/>
</dbReference>
<evidence type="ECO:0000313" key="6">
    <source>
        <dbReference type="EMBL" id="KAG0151890.1"/>
    </source>
</evidence>
<name>A0A9P6NR77_9BASI</name>
<dbReference type="Proteomes" id="UP000886653">
    <property type="component" value="Unassembled WGS sequence"/>
</dbReference>
<evidence type="ECO:0000256" key="4">
    <source>
        <dbReference type="PIRSR" id="PIRSR601019-1"/>
    </source>
</evidence>
<dbReference type="Pfam" id="PF00503">
    <property type="entry name" value="G-alpha"/>
    <property type="match status" value="1"/>
</dbReference>
<feature type="binding site" evidence="4">
    <location>
        <position position="186"/>
    </location>
    <ligand>
        <name>GTP</name>
        <dbReference type="ChEBI" id="CHEBI:37565"/>
    </ligand>
</feature>
<dbReference type="FunFam" id="3.40.50.300:FF:000720">
    <property type="entry name" value="Guanine nucleotide-binding protein G(k) subunit alpha"/>
    <property type="match status" value="1"/>
</dbReference>
<dbReference type="GO" id="GO:0001664">
    <property type="term" value="F:G protein-coupled receptor binding"/>
    <property type="evidence" value="ECO:0007669"/>
    <property type="project" value="TreeGrafter"/>
</dbReference>
<keyword evidence="5" id="KW-0460">Magnesium</keyword>
<proteinExistence type="predicted"/>
<dbReference type="AlphaFoldDB" id="A0A9P6NR77"/>
<dbReference type="EMBL" id="MU167210">
    <property type="protein sequence ID" value="KAG0151890.1"/>
    <property type="molecule type" value="Genomic_DNA"/>
</dbReference>
<evidence type="ECO:0000313" key="7">
    <source>
        <dbReference type="Proteomes" id="UP000886653"/>
    </source>
</evidence>
<dbReference type="PRINTS" id="PR00318">
    <property type="entry name" value="GPROTEINA"/>
</dbReference>
<dbReference type="GO" id="GO:0031683">
    <property type="term" value="F:G-protein beta/gamma-subunit complex binding"/>
    <property type="evidence" value="ECO:0007669"/>
    <property type="project" value="InterPro"/>
</dbReference>
<dbReference type="InterPro" id="IPR011025">
    <property type="entry name" value="GproteinA_insert"/>
</dbReference>